<name>A0ACC0CG14_CATRO</name>
<gene>
    <name evidence="1" type="ORF">M9H77_05127</name>
</gene>
<reference evidence="2" key="1">
    <citation type="journal article" date="2023" name="Nat. Plants">
        <title>Single-cell RNA sequencing provides a high-resolution roadmap for understanding the multicellular compartmentation of specialized metabolism.</title>
        <authorList>
            <person name="Sun S."/>
            <person name="Shen X."/>
            <person name="Li Y."/>
            <person name="Li Y."/>
            <person name="Wang S."/>
            <person name="Li R."/>
            <person name="Zhang H."/>
            <person name="Shen G."/>
            <person name="Guo B."/>
            <person name="Wei J."/>
            <person name="Xu J."/>
            <person name="St-Pierre B."/>
            <person name="Chen S."/>
            <person name="Sun C."/>
        </authorList>
    </citation>
    <scope>NUCLEOTIDE SEQUENCE [LARGE SCALE GENOMIC DNA]</scope>
</reference>
<organism evidence="1 2">
    <name type="scientific">Catharanthus roseus</name>
    <name type="common">Madagascar periwinkle</name>
    <name type="synonym">Vinca rosea</name>
    <dbReference type="NCBI Taxonomy" id="4058"/>
    <lineage>
        <taxon>Eukaryota</taxon>
        <taxon>Viridiplantae</taxon>
        <taxon>Streptophyta</taxon>
        <taxon>Embryophyta</taxon>
        <taxon>Tracheophyta</taxon>
        <taxon>Spermatophyta</taxon>
        <taxon>Magnoliopsida</taxon>
        <taxon>eudicotyledons</taxon>
        <taxon>Gunneridae</taxon>
        <taxon>Pentapetalae</taxon>
        <taxon>asterids</taxon>
        <taxon>lamiids</taxon>
        <taxon>Gentianales</taxon>
        <taxon>Apocynaceae</taxon>
        <taxon>Rauvolfioideae</taxon>
        <taxon>Vinceae</taxon>
        <taxon>Catharanthinae</taxon>
        <taxon>Catharanthus</taxon>
    </lineage>
</organism>
<comment type="caution">
    <text evidence="1">The sequence shown here is derived from an EMBL/GenBank/DDBJ whole genome shotgun (WGS) entry which is preliminary data.</text>
</comment>
<evidence type="ECO:0000313" key="1">
    <source>
        <dbReference type="EMBL" id="KAI5683899.1"/>
    </source>
</evidence>
<accession>A0ACC0CG14</accession>
<dbReference type="EMBL" id="CM044701">
    <property type="protein sequence ID" value="KAI5683899.1"/>
    <property type="molecule type" value="Genomic_DNA"/>
</dbReference>
<dbReference type="Proteomes" id="UP001060085">
    <property type="component" value="Linkage Group LG01"/>
</dbReference>
<sequence length="265" mass="28922">MAHQMVPGSGSGMQFSGQPPSGDTTNTKIFVGGLAWETKSETLHRYFEQFGEILEAVVITDKHTGRSKGYGFVTFRDPESARKACANPNPVIDGRRANCNLASLGRPVRFWPYGHPRSVSPIRSPQIPRVPHITGPIYQLPGSYGYQPGVQYSSYRYPGYGPEYFYPQMYGMPGAVSPNTMMYGQMGQPSPSNFPYRTVRGYMIPGPSMLQYGRPIVCGVTTEVIPSMHSPNHPGIPLPSPGPVQVILPTSPQFTQSSGSDQMGG</sequence>
<keyword evidence="2" id="KW-1185">Reference proteome</keyword>
<evidence type="ECO:0000313" key="2">
    <source>
        <dbReference type="Proteomes" id="UP001060085"/>
    </source>
</evidence>
<protein>
    <submittedName>
        <fullName evidence="1">Uncharacterized protein</fullName>
    </submittedName>
</protein>
<proteinExistence type="predicted"/>